<dbReference type="OrthoDB" id="4022186at2"/>
<evidence type="ECO:0000313" key="1">
    <source>
        <dbReference type="EMBL" id="QBI56810.1"/>
    </source>
</evidence>
<sequence>MTHTDLPTGLAPRLVRRTPAALTRLSTNARYMRQEEYQRLVANLRRDGALTSVPLIYGGGEYAEGAELILSGNHRCDAAADAGLAEIDCMLIDQPLSQSQLIALQLSHNAIAGEDDPATLKQLYEQIDEVDWRTYAGLDDKELALLDDVTLEGLSEANLDFQNVQVVFLPHELDRARRALEDARTGADETWLTSRADYEPTLDALASAHAAHNVGNVATAFGLILDVFENHLTDLQAGYLDDDGAARHKKPVGWETVFGTRTLPAEHAATLTRALRKAAKAGDVDDTRPWELLTRLAETYLERGAG</sequence>
<dbReference type="EMBL" id="CP036456">
    <property type="protein sequence ID" value="QBI56810.1"/>
    <property type="molecule type" value="Genomic_DNA"/>
</dbReference>
<dbReference type="RefSeq" id="WP_131102974.1">
    <property type="nucleotide sequence ID" value="NZ_CP036456.1"/>
</dbReference>
<dbReference type="Gene3D" id="3.90.1530.10">
    <property type="entry name" value="Conserved hypothetical protein from pyrococcus furiosus pfu- 392566-001, ParB domain"/>
    <property type="match status" value="1"/>
</dbReference>
<dbReference type="Proteomes" id="UP000292235">
    <property type="component" value="Plasmid phiM2"/>
</dbReference>
<dbReference type="SUPFAM" id="SSF110849">
    <property type="entry name" value="ParB/Sulfiredoxin"/>
    <property type="match status" value="1"/>
</dbReference>
<proteinExistence type="predicted"/>
<accession>A0A4P6Q8K7</accession>
<protein>
    <submittedName>
        <fullName evidence="1">Uncharacterized protein</fullName>
    </submittedName>
</protein>
<dbReference type="AlphaFoldDB" id="A0A4P6Q8K7"/>
<dbReference type="InterPro" id="IPR036086">
    <property type="entry name" value="ParB/Sulfiredoxin_sf"/>
</dbReference>
<dbReference type="GeneID" id="39493867"/>
<evidence type="ECO:0000313" key="2">
    <source>
        <dbReference type="Proteomes" id="UP000292235"/>
    </source>
</evidence>
<keyword evidence="2" id="KW-1185">Reference proteome</keyword>
<reference evidence="1 2" key="1">
    <citation type="submission" date="2019-02" db="EMBL/GenBank/DDBJ databases">
        <authorList>
            <person name="Khodamoradi S."/>
            <person name="Hahnke R.L."/>
            <person name="Kaempfer P."/>
            <person name="Schumann P."/>
            <person name="Rohde M."/>
            <person name="Steinert M."/>
            <person name="Luzhetskyy A."/>
            <person name="Wink J."/>
            <person name="Ruckert C."/>
        </authorList>
    </citation>
    <scope>NUCLEOTIDE SEQUENCE [LARGE SCALE GENOMIC DNA]</scope>
    <source>
        <strain evidence="1 2">M2</strain>
        <plasmid evidence="2">phim2</plasmid>
    </source>
</reference>
<keyword evidence="1" id="KW-0614">Plasmid</keyword>
<geneLocation type="plasmid" evidence="2">
    <name>phim2</name>
</geneLocation>
<gene>
    <name evidence="1" type="ORF">EKD16_25345</name>
</gene>
<name>A0A4P6Q8K7_9ACTN</name>
<organism evidence="1 2">
    <name type="scientific">Streptomonospora litoralis</name>
    <dbReference type="NCBI Taxonomy" id="2498135"/>
    <lineage>
        <taxon>Bacteria</taxon>
        <taxon>Bacillati</taxon>
        <taxon>Actinomycetota</taxon>
        <taxon>Actinomycetes</taxon>
        <taxon>Streptosporangiales</taxon>
        <taxon>Nocardiopsidaceae</taxon>
        <taxon>Streptomonospora</taxon>
    </lineage>
</organism>
<dbReference type="KEGG" id="strr:EKD16_25345"/>